<name>A0ABV8IEL0_9ACTN</name>
<feature type="compositionally biased region" description="Basic and acidic residues" evidence="1">
    <location>
        <begin position="45"/>
        <end position="60"/>
    </location>
</feature>
<proteinExistence type="predicted"/>
<dbReference type="RefSeq" id="WP_377293993.1">
    <property type="nucleotide sequence ID" value="NZ_JBHSBM010000054.1"/>
</dbReference>
<evidence type="ECO:0000256" key="1">
    <source>
        <dbReference type="SAM" id="MobiDB-lite"/>
    </source>
</evidence>
<protein>
    <submittedName>
        <fullName evidence="2">Methyltransferase domain-containing protein</fullName>
    </submittedName>
</protein>
<dbReference type="GO" id="GO:0008168">
    <property type="term" value="F:methyltransferase activity"/>
    <property type="evidence" value="ECO:0007669"/>
    <property type="project" value="UniProtKB-KW"/>
</dbReference>
<feature type="compositionally biased region" description="Gly residues" evidence="1">
    <location>
        <begin position="102"/>
        <end position="125"/>
    </location>
</feature>
<keyword evidence="3" id="KW-1185">Reference proteome</keyword>
<accession>A0ABV8IEL0</accession>
<evidence type="ECO:0000313" key="3">
    <source>
        <dbReference type="Proteomes" id="UP001595850"/>
    </source>
</evidence>
<dbReference type="InterPro" id="IPR029063">
    <property type="entry name" value="SAM-dependent_MTases_sf"/>
</dbReference>
<feature type="region of interest" description="Disordered" evidence="1">
    <location>
        <begin position="93"/>
        <end position="125"/>
    </location>
</feature>
<dbReference type="Gene3D" id="3.40.50.150">
    <property type="entry name" value="Vaccinia Virus protein VP39"/>
    <property type="match status" value="1"/>
</dbReference>
<comment type="caution">
    <text evidence="2">The sequence shown here is derived from an EMBL/GenBank/DDBJ whole genome shotgun (WGS) entry which is preliminary data.</text>
</comment>
<sequence>MRERQILAELAERWRADLSEWGIPQEIAARAPADPWSHSPARFAGRTDHALRDPGGPTRDRLAEALPPGGTVLDVGAGTGAASLPLFGPRAAGPGVPPGVPPGGARGAGAAGEAGGGRAGRGGRGGAVAGGPGGLVAVDTSAAMLAELDSRAEELGVPARTVLGRWPDVAERVPVADVAVAAHVVYNVPDLAGFLTELTRHARRRVVLELTHHHPMSWLNPLWARFHGLVRPERPTAGDVEALVRELGYGVRREEHPDPQPRFASLEELAESACRRLCLDPGRAEEVVAAAVELDMWPVLRGRLVTLWWDTTPAGTG</sequence>
<feature type="region of interest" description="Disordered" evidence="1">
    <location>
        <begin position="31"/>
        <end position="60"/>
    </location>
</feature>
<dbReference type="EMBL" id="JBHSBM010000054">
    <property type="protein sequence ID" value="MFC4062669.1"/>
    <property type="molecule type" value="Genomic_DNA"/>
</dbReference>
<dbReference type="Proteomes" id="UP001595850">
    <property type="component" value="Unassembled WGS sequence"/>
</dbReference>
<gene>
    <name evidence="2" type="ORF">ACFOWE_30600</name>
</gene>
<dbReference type="SUPFAM" id="SSF53335">
    <property type="entry name" value="S-adenosyl-L-methionine-dependent methyltransferases"/>
    <property type="match status" value="1"/>
</dbReference>
<evidence type="ECO:0000313" key="2">
    <source>
        <dbReference type="EMBL" id="MFC4062669.1"/>
    </source>
</evidence>
<dbReference type="GO" id="GO:0032259">
    <property type="term" value="P:methylation"/>
    <property type="evidence" value="ECO:0007669"/>
    <property type="project" value="UniProtKB-KW"/>
</dbReference>
<organism evidence="2 3">
    <name type="scientific">Planomonospora corallina</name>
    <dbReference type="NCBI Taxonomy" id="1806052"/>
    <lineage>
        <taxon>Bacteria</taxon>
        <taxon>Bacillati</taxon>
        <taxon>Actinomycetota</taxon>
        <taxon>Actinomycetes</taxon>
        <taxon>Streptosporangiales</taxon>
        <taxon>Streptosporangiaceae</taxon>
        <taxon>Planomonospora</taxon>
    </lineage>
</organism>
<keyword evidence="2" id="KW-0489">Methyltransferase</keyword>
<reference evidence="3" key="1">
    <citation type="journal article" date="2019" name="Int. J. Syst. Evol. Microbiol.">
        <title>The Global Catalogue of Microorganisms (GCM) 10K type strain sequencing project: providing services to taxonomists for standard genome sequencing and annotation.</title>
        <authorList>
            <consortium name="The Broad Institute Genomics Platform"/>
            <consortium name="The Broad Institute Genome Sequencing Center for Infectious Disease"/>
            <person name="Wu L."/>
            <person name="Ma J."/>
        </authorList>
    </citation>
    <scope>NUCLEOTIDE SEQUENCE [LARGE SCALE GENOMIC DNA]</scope>
    <source>
        <strain evidence="3">TBRC 4489</strain>
    </source>
</reference>
<keyword evidence="2" id="KW-0808">Transferase</keyword>